<dbReference type="RefSeq" id="XP_009039779.1">
    <property type="nucleotide sequence ID" value="XM_009041531.1"/>
</dbReference>
<keyword evidence="5 7" id="KW-1133">Transmembrane helix</keyword>
<evidence type="ECO:0000313" key="8">
    <source>
        <dbReference type="EMBL" id="EGB05652.1"/>
    </source>
</evidence>
<dbReference type="InterPro" id="IPR000060">
    <property type="entry name" value="BCCT_transptr"/>
</dbReference>
<keyword evidence="6 7" id="KW-0472">Membrane</keyword>
<dbReference type="PANTHER" id="PTHR30047">
    <property type="entry name" value="HIGH-AFFINITY CHOLINE TRANSPORT PROTEIN-RELATED"/>
    <property type="match status" value="1"/>
</dbReference>
<feature type="transmembrane region" description="Helical" evidence="7">
    <location>
        <begin position="355"/>
        <end position="373"/>
    </location>
</feature>
<evidence type="ECO:0000256" key="7">
    <source>
        <dbReference type="SAM" id="Phobius"/>
    </source>
</evidence>
<feature type="transmembrane region" description="Helical" evidence="7">
    <location>
        <begin position="446"/>
        <end position="463"/>
    </location>
</feature>
<dbReference type="Proteomes" id="UP000002729">
    <property type="component" value="Unassembled WGS sequence"/>
</dbReference>
<protein>
    <submittedName>
        <fullName evidence="8">Uncharacterized protein BCT1</fullName>
    </submittedName>
</protein>
<dbReference type="AlphaFoldDB" id="F0YH41"/>
<dbReference type="PANTHER" id="PTHR30047:SF7">
    <property type="entry name" value="HIGH-AFFINITY CHOLINE TRANSPORT PROTEIN"/>
    <property type="match status" value="1"/>
</dbReference>
<gene>
    <name evidence="8" type="primary">BCT1</name>
    <name evidence="8" type="ORF">AURANDRAFT_54575</name>
</gene>
<feature type="transmembrane region" description="Helical" evidence="7">
    <location>
        <begin position="283"/>
        <end position="301"/>
    </location>
</feature>
<dbReference type="Pfam" id="PF02028">
    <property type="entry name" value="BCCT"/>
    <property type="match status" value="1"/>
</dbReference>
<dbReference type="GO" id="GO:0022857">
    <property type="term" value="F:transmembrane transporter activity"/>
    <property type="evidence" value="ECO:0007669"/>
    <property type="project" value="InterPro"/>
</dbReference>
<keyword evidence="2" id="KW-0813">Transport</keyword>
<keyword evidence="3" id="KW-1003">Cell membrane</keyword>
<dbReference type="InterPro" id="IPR018093">
    <property type="entry name" value="BCCT_CS"/>
</dbReference>
<accession>F0YH41</accession>
<feature type="transmembrane region" description="Helical" evidence="7">
    <location>
        <begin position="69"/>
        <end position="88"/>
    </location>
</feature>
<dbReference type="KEGG" id="aaf:AURANDRAFT_54575"/>
<name>F0YH41_AURAN</name>
<dbReference type="GeneID" id="20222407"/>
<evidence type="ECO:0000256" key="4">
    <source>
        <dbReference type="ARBA" id="ARBA00022692"/>
    </source>
</evidence>
<dbReference type="PROSITE" id="PS01303">
    <property type="entry name" value="BCCT"/>
    <property type="match status" value="1"/>
</dbReference>
<dbReference type="GO" id="GO:0005886">
    <property type="term" value="C:plasma membrane"/>
    <property type="evidence" value="ECO:0007669"/>
    <property type="project" value="UniProtKB-SubCell"/>
</dbReference>
<keyword evidence="4 7" id="KW-0812">Transmembrane</keyword>
<feature type="transmembrane region" description="Helical" evidence="7">
    <location>
        <begin position="172"/>
        <end position="190"/>
    </location>
</feature>
<dbReference type="InParanoid" id="F0YH41"/>
<reference evidence="8 9" key="1">
    <citation type="journal article" date="2011" name="Proc. Natl. Acad. Sci. U.S.A.">
        <title>Niche of harmful alga Aureococcus anophagefferens revealed through ecogenomics.</title>
        <authorList>
            <person name="Gobler C.J."/>
            <person name="Berry D.L."/>
            <person name="Dyhrman S.T."/>
            <person name="Wilhelm S.W."/>
            <person name="Salamov A."/>
            <person name="Lobanov A.V."/>
            <person name="Zhang Y."/>
            <person name="Collier J.L."/>
            <person name="Wurch L.L."/>
            <person name="Kustka A.B."/>
            <person name="Dill B.D."/>
            <person name="Shah M."/>
            <person name="VerBerkmoes N.C."/>
            <person name="Kuo A."/>
            <person name="Terry A."/>
            <person name="Pangilinan J."/>
            <person name="Lindquist E.A."/>
            <person name="Lucas S."/>
            <person name="Paulsen I.T."/>
            <person name="Hattenrath-Lehmann T.K."/>
            <person name="Talmage S.C."/>
            <person name="Walker E.A."/>
            <person name="Koch F."/>
            <person name="Burson A.M."/>
            <person name="Marcoval M.A."/>
            <person name="Tang Y.Z."/>
            <person name="Lecleir G.R."/>
            <person name="Coyne K.J."/>
            <person name="Berg G.M."/>
            <person name="Bertrand E.M."/>
            <person name="Saito M.A."/>
            <person name="Gladyshev V.N."/>
            <person name="Grigoriev I.V."/>
        </authorList>
    </citation>
    <scope>NUCLEOTIDE SEQUENCE [LARGE SCALE GENOMIC DNA]</scope>
    <source>
        <strain evidence="9">CCMP 1984</strain>
    </source>
</reference>
<evidence type="ECO:0000256" key="1">
    <source>
        <dbReference type="ARBA" id="ARBA00004651"/>
    </source>
</evidence>
<evidence type="ECO:0000256" key="6">
    <source>
        <dbReference type="ARBA" id="ARBA00023136"/>
    </source>
</evidence>
<comment type="subcellular location">
    <subcellularLocation>
        <location evidence="1">Cell membrane</location>
        <topology evidence="1">Multi-pass membrane protein</topology>
    </subcellularLocation>
</comment>
<dbReference type="OrthoDB" id="39306at2759"/>
<feature type="transmembrane region" description="Helical" evidence="7">
    <location>
        <begin position="109"/>
        <end position="129"/>
    </location>
</feature>
<keyword evidence="9" id="KW-1185">Reference proteome</keyword>
<feature type="transmembrane region" description="Helical" evidence="7">
    <location>
        <begin position="217"/>
        <end position="238"/>
    </location>
</feature>
<dbReference type="OMA" id="VHAWAIY"/>
<feature type="transmembrane region" description="Helical" evidence="7">
    <location>
        <begin position="385"/>
        <end position="408"/>
    </location>
</feature>
<proteinExistence type="predicted"/>
<sequence length="583" mass="64885">MASKAVPGRGITLPFVEGLHGTPFYFKLNPYVTLYSCVLIWGLIVYTISMRWDAYKEFQTWFQWVTDEWTWLYIASQNLWIGVLLYILCSKYAKIKLGGPNDEPEFSRVQWFAMLYCCGVAVGLFYYGVAEPMWHFHGGGRRWGGARWMDADMNDNEKANHALMVTYFHWGFHGWVPYVVIGALMSIMSYRRGLPLTMRSCFYPLWGKAIEGWRGDVVDVLSIVCTLFGVCTSLGLGVRQLNKGLGRLGILFNVKTQIVIVWAVTALATTSVVLGLKNGIAAISYVAFGMGMILVLAVLFMDDTMYILDAMTTSFGYYLCRNGPGAEASVVIEGDNYGGPDGQGGDEGWMHSWTIFYWGWWISWAPFVGTFLARISKGRTLGEFIMFTLILPVLYCVLWFGVFGGAGIRMQFEALYNNDDWDCGFSPTAGDDIFFDMLGSYGSRQLSYALTGYSWICLLLYFITSSDSGSFVIDILAANGDPDPPLFQRVLWAITEGAAATALLKGGGGDPDRGLKALQAVSVVSGLPFTIVLMYMSHALYIAVQEEVGDLDEFRPDFRTSCLELTWKTVPKPTTGLGGPDQT</sequence>
<feature type="transmembrane region" description="Helical" evidence="7">
    <location>
        <begin position="258"/>
        <end position="276"/>
    </location>
</feature>
<organism evidence="9">
    <name type="scientific">Aureococcus anophagefferens</name>
    <name type="common">Harmful bloom alga</name>
    <dbReference type="NCBI Taxonomy" id="44056"/>
    <lineage>
        <taxon>Eukaryota</taxon>
        <taxon>Sar</taxon>
        <taxon>Stramenopiles</taxon>
        <taxon>Ochrophyta</taxon>
        <taxon>Pelagophyceae</taxon>
        <taxon>Pelagomonadales</taxon>
        <taxon>Pelagomonadaceae</taxon>
        <taxon>Aureococcus</taxon>
    </lineage>
</organism>
<evidence type="ECO:0000256" key="2">
    <source>
        <dbReference type="ARBA" id="ARBA00022448"/>
    </source>
</evidence>
<evidence type="ECO:0000256" key="3">
    <source>
        <dbReference type="ARBA" id="ARBA00022475"/>
    </source>
</evidence>
<feature type="transmembrane region" description="Helical" evidence="7">
    <location>
        <begin position="31"/>
        <end position="49"/>
    </location>
</feature>
<dbReference type="EMBL" id="GL833140">
    <property type="protein sequence ID" value="EGB05652.1"/>
    <property type="molecule type" value="Genomic_DNA"/>
</dbReference>
<evidence type="ECO:0000313" key="9">
    <source>
        <dbReference type="Proteomes" id="UP000002729"/>
    </source>
</evidence>
<dbReference type="eggNOG" id="ENOG502QRGP">
    <property type="taxonomic scope" value="Eukaryota"/>
</dbReference>
<evidence type="ECO:0000256" key="5">
    <source>
        <dbReference type="ARBA" id="ARBA00022989"/>
    </source>
</evidence>